<gene>
    <name evidence="1" type="ORF">KOR42_33180</name>
</gene>
<dbReference type="OrthoDB" id="9836880at2"/>
<protein>
    <submittedName>
        <fullName evidence="1">Uncharacterized protein</fullName>
    </submittedName>
</protein>
<dbReference type="EMBL" id="SIHI01000010">
    <property type="protein sequence ID" value="TWT51845.1"/>
    <property type="molecule type" value="Genomic_DNA"/>
</dbReference>
<keyword evidence="2" id="KW-1185">Reference proteome</keyword>
<dbReference type="RefSeq" id="WP_146510785.1">
    <property type="nucleotide sequence ID" value="NZ_SIHI01000010.1"/>
</dbReference>
<sequence length="501" mass="55662">MAKKGYAITEKDWPAYRRLISRERTNGFSPKEEKSSPWASRERAEVILLEDLSTRGSALAARLKETERLVQDIFLPDRPATSFQFTVGGNWTSERIRPADTRTFINELLRSPIRADVDRVEFGGLTQRYKVVFRGASTRRGDYLDTPTDRVSVSNNNLIDSGERIGVSANSGSIEPIRAGTHCQVEKTSAGDWRISEREQYPVNFQETIIQGGYFQPCVRAAIPAGLSDGCVTCGDDTPEGFGISTEFFSEALKEELGLPEITSESISLAHGGACQWFSDFWGAGDRFSWTLTVYGGSNDWPSAKLELKEAVSDSYGDPIKITYWTREPFDCLAKAQFWRVLSQSNGSPQIRRDIFPGCLQLVPYARVCGLDFNCSPFFETTVGIVPFISGAAQPGGGPHDIFDPQCYWPPFDPQGIDGFHLYYSPRYDPDSRVRGQLTGVVSIGGNEQRYIWISETASNGTPIAPDCNGVTLTHESAIFGVFDNVPEGWPNQINIVPYTR</sequence>
<dbReference type="AlphaFoldDB" id="A0A5C5WNQ3"/>
<organism evidence="1 2">
    <name type="scientific">Thalassoglobus neptunius</name>
    <dbReference type="NCBI Taxonomy" id="1938619"/>
    <lineage>
        <taxon>Bacteria</taxon>
        <taxon>Pseudomonadati</taxon>
        <taxon>Planctomycetota</taxon>
        <taxon>Planctomycetia</taxon>
        <taxon>Planctomycetales</taxon>
        <taxon>Planctomycetaceae</taxon>
        <taxon>Thalassoglobus</taxon>
    </lineage>
</organism>
<evidence type="ECO:0000313" key="2">
    <source>
        <dbReference type="Proteomes" id="UP000317243"/>
    </source>
</evidence>
<reference evidence="1 2" key="1">
    <citation type="submission" date="2019-02" db="EMBL/GenBank/DDBJ databases">
        <title>Deep-cultivation of Planctomycetes and their phenomic and genomic characterization uncovers novel biology.</title>
        <authorList>
            <person name="Wiegand S."/>
            <person name="Jogler M."/>
            <person name="Boedeker C."/>
            <person name="Pinto D."/>
            <person name="Vollmers J."/>
            <person name="Rivas-Marin E."/>
            <person name="Kohn T."/>
            <person name="Peeters S.H."/>
            <person name="Heuer A."/>
            <person name="Rast P."/>
            <person name="Oberbeckmann S."/>
            <person name="Bunk B."/>
            <person name="Jeske O."/>
            <person name="Meyerdierks A."/>
            <person name="Storesund J.E."/>
            <person name="Kallscheuer N."/>
            <person name="Luecker S."/>
            <person name="Lage O.M."/>
            <person name="Pohl T."/>
            <person name="Merkel B.J."/>
            <person name="Hornburger P."/>
            <person name="Mueller R.-W."/>
            <person name="Bruemmer F."/>
            <person name="Labrenz M."/>
            <person name="Spormann A.M."/>
            <person name="Op Den Camp H."/>
            <person name="Overmann J."/>
            <person name="Amann R."/>
            <person name="Jetten M.S.M."/>
            <person name="Mascher T."/>
            <person name="Medema M.H."/>
            <person name="Devos D.P."/>
            <person name="Kaster A.-K."/>
            <person name="Ovreas L."/>
            <person name="Rohde M."/>
            <person name="Galperin M.Y."/>
            <person name="Jogler C."/>
        </authorList>
    </citation>
    <scope>NUCLEOTIDE SEQUENCE [LARGE SCALE GENOMIC DNA]</scope>
    <source>
        <strain evidence="1 2">KOR42</strain>
    </source>
</reference>
<evidence type="ECO:0000313" key="1">
    <source>
        <dbReference type="EMBL" id="TWT51845.1"/>
    </source>
</evidence>
<comment type="caution">
    <text evidence="1">The sequence shown here is derived from an EMBL/GenBank/DDBJ whole genome shotgun (WGS) entry which is preliminary data.</text>
</comment>
<dbReference type="Proteomes" id="UP000317243">
    <property type="component" value="Unassembled WGS sequence"/>
</dbReference>
<name>A0A5C5WNQ3_9PLAN</name>
<accession>A0A5C5WNQ3</accession>
<proteinExistence type="predicted"/>